<sequence length="558" mass="63296">MSEEKLTYNAKMFKETFQNDFTYLNGFLRNVHRFEERTALICPMRNLSWTYPQVNTECNRLAHALMEDGVKKQDLVMYQLLNSAEFVFLYLAPQKIGAINCPINFRLSYGETAYIIDDSKPKVYFYDSELKDVAEKALNKATHKPEKVVMVDISGKEVPFAGSIRYEEYVRDKPETDPEISRPTHIYDEITRLYTSGTTGMPKGVPLNNINEILSAHDVLMHFPLSPFDRTMNMTPWFHRGGLYAGGPNPSLYVGASMVVLRAFDPQMVIDYIEKYALTFLIGAPVTLKALCEAQQKNPRNLEKLKGIVTMGSPLEKQACMVFQKVLTENIFNGYGSTEAFWNTFLRPQDLPAMAGSAGRSCTDDDMAVVNVYPDRLAEPEDTVAKDGESVGEVAIRAAGKCSYTYVNREEEANAKYYRGWLYIGDLATWNEKEFVTIVGRKDDMIISGGENVQPAQVEEIINEHPMVADCIVTSVPDEKWGELVVAYVIKRDPSLTVGDLDKFCKEHPMLATYKRPRYYRFVEALYLTATGKKVHYKAKQKAEIEMQDGLFEKASSI</sequence>
<dbReference type="Pfam" id="PF00501">
    <property type="entry name" value="AMP-binding"/>
    <property type="match status" value="1"/>
</dbReference>
<feature type="domain" description="AMP-dependent synthetase/ligase" evidence="3">
    <location>
        <begin position="29"/>
        <end position="398"/>
    </location>
</feature>
<evidence type="ECO:0000313" key="5">
    <source>
        <dbReference type="EMBL" id="BBO82673.1"/>
    </source>
</evidence>
<evidence type="ECO:0000259" key="4">
    <source>
        <dbReference type="Pfam" id="PF13193"/>
    </source>
</evidence>
<gene>
    <name evidence="5" type="ORF">DSCO28_32390</name>
</gene>
<dbReference type="Gene3D" id="3.40.50.12780">
    <property type="entry name" value="N-terminal domain of ligase-like"/>
    <property type="match status" value="1"/>
</dbReference>
<comment type="similarity">
    <text evidence="1">Belongs to the ATP-dependent AMP-binding enzyme family.</text>
</comment>
<proteinExistence type="inferred from homology"/>
<dbReference type="KEGG" id="dov:DSCO28_32390"/>
<keyword evidence="2 5" id="KW-0436">Ligase</keyword>
<dbReference type="Proteomes" id="UP000425960">
    <property type="component" value="Chromosome"/>
</dbReference>
<evidence type="ECO:0000256" key="2">
    <source>
        <dbReference type="ARBA" id="ARBA00022598"/>
    </source>
</evidence>
<organism evidence="5 6">
    <name type="scientific">Desulfosarcina ovata subsp. sediminis</name>
    <dbReference type="NCBI Taxonomy" id="885957"/>
    <lineage>
        <taxon>Bacteria</taxon>
        <taxon>Pseudomonadati</taxon>
        <taxon>Thermodesulfobacteriota</taxon>
        <taxon>Desulfobacteria</taxon>
        <taxon>Desulfobacterales</taxon>
        <taxon>Desulfosarcinaceae</taxon>
        <taxon>Desulfosarcina</taxon>
    </lineage>
</organism>
<dbReference type="Gene3D" id="3.30.300.30">
    <property type="match status" value="1"/>
</dbReference>
<dbReference type="GO" id="GO:0006631">
    <property type="term" value="P:fatty acid metabolic process"/>
    <property type="evidence" value="ECO:0007669"/>
    <property type="project" value="TreeGrafter"/>
</dbReference>
<dbReference type="SUPFAM" id="SSF56801">
    <property type="entry name" value="Acetyl-CoA synthetase-like"/>
    <property type="match status" value="1"/>
</dbReference>
<reference evidence="5 6" key="1">
    <citation type="submission" date="2019-11" db="EMBL/GenBank/DDBJ databases">
        <title>Comparative genomics of hydrocarbon-degrading Desulfosarcina strains.</title>
        <authorList>
            <person name="Watanabe M."/>
            <person name="Kojima H."/>
            <person name="Fukui M."/>
        </authorList>
    </citation>
    <scope>NUCLEOTIDE SEQUENCE [LARGE SCALE GENOMIC DNA]</scope>
    <source>
        <strain evidence="5 6">28bB2T</strain>
    </source>
</reference>
<dbReference type="InterPro" id="IPR025110">
    <property type="entry name" value="AMP-bd_C"/>
</dbReference>
<dbReference type="EMBL" id="AP021876">
    <property type="protein sequence ID" value="BBO82673.1"/>
    <property type="molecule type" value="Genomic_DNA"/>
</dbReference>
<accession>A0A5K7ZRS8</accession>
<dbReference type="InterPro" id="IPR045851">
    <property type="entry name" value="AMP-bd_C_sf"/>
</dbReference>
<dbReference type="AlphaFoldDB" id="A0A5K7ZRS8"/>
<evidence type="ECO:0000256" key="1">
    <source>
        <dbReference type="ARBA" id="ARBA00006432"/>
    </source>
</evidence>
<dbReference type="Pfam" id="PF13193">
    <property type="entry name" value="AMP-binding_C"/>
    <property type="match status" value="1"/>
</dbReference>
<name>A0A5K7ZRS8_9BACT</name>
<evidence type="ECO:0000259" key="3">
    <source>
        <dbReference type="Pfam" id="PF00501"/>
    </source>
</evidence>
<protein>
    <submittedName>
        <fullName evidence="5">Long-chain fatty acid--CoA ligase</fullName>
    </submittedName>
</protein>
<evidence type="ECO:0000313" key="6">
    <source>
        <dbReference type="Proteomes" id="UP000425960"/>
    </source>
</evidence>
<dbReference type="GO" id="GO:0031956">
    <property type="term" value="F:medium-chain fatty acid-CoA ligase activity"/>
    <property type="evidence" value="ECO:0007669"/>
    <property type="project" value="TreeGrafter"/>
</dbReference>
<dbReference type="InterPro" id="IPR000873">
    <property type="entry name" value="AMP-dep_synth/lig_dom"/>
</dbReference>
<dbReference type="InterPro" id="IPR042099">
    <property type="entry name" value="ANL_N_sf"/>
</dbReference>
<dbReference type="RefSeq" id="WP_155323060.1">
    <property type="nucleotide sequence ID" value="NZ_AP021876.1"/>
</dbReference>
<feature type="domain" description="AMP-binding enzyme C-terminal" evidence="4">
    <location>
        <begin position="457"/>
        <end position="533"/>
    </location>
</feature>
<dbReference type="PANTHER" id="PTHR43201">
    <property type="entry name" value="ACYL-COA SYNTHETASE"/>
    <property type="match status" value="1"/>
</dbReference>
<dbReference type="PANTHER" id="PTHR43201:SF5">
    <property type="entry name" value="MEDIUM-CHAIN ACYL-COA LIGASE ACSF2, MITOCHONDRIAL"/>
    <property type="match status" value="1"/>
</dbReference>